<organism evidence="1 2">
    <name type="scientific">Olsenella profusa F0195</name>
    <dbReference type="NCBI Taxonomy" id="1125712"/>
    <lineage>
        <taxon>Bacteria</taxon>
        <taxon>Bacillati</taxon>
        <taxon>Actinomycetota</taxon>
        <taxon>Coriobacteriia</taxon>
        <taxon>Coriobacteriales</taxon>
        <taxon>Atopobiaceae</taxon>
        <taxon>Olsenella</taxon>
    </lineage>
</organism>
<dbReference type="STRING" id="1125712.HMPREF1316_0544"/>
<evidence type="ECO:0000313" key="1">
    <source>
        <dbReference type="EMBL" id="ERL06722.1"/>
    </source>
</evidence>
<sequence>MGRASVRTYFEAYERYLQGYRDLPRAWREHEIRLDTVLSLTPEEMGQFESDLEALLDAWTKRVAATTGHASSNHDHRSQVLIALLGFPWQP</sequence>
<dbReference type="eggNOG" id="COG0640">
    <property type="taxonomic scope" value="Bacteria"/>
</dbReference>
<gene>
    <name evidence="1" type="ORF">HMPREF1316_0544</name>
</gene>
<name>U2UUC9_9ACTN</name>
<dbReference type="AlphaFoldDB" id="U2UUC9"/>
<evidence type="ECO:0000313" key="2">
    <source>
        <dbReference type="Proteomes" id="UP000016638"/>
    </source>
</evidence>
<keyword evidence="2" id="KW-1185">Reference proteome</keyword>
<protein>
    <submittedName>
        <fullName evidence="1">Uncharacterized protein</fullName>
    </submittedName>
</protein>
<proteinExistence type="predicted"/>
<accession>U2UUC9</accession>
<dbReference type="Proteomes" id="UP000016638">
    <property type="component" value="Unassembled WGS sequence"/>
</dbReference>
<comment type="caution">
    <text evidence="1">The sequence shown here is derived from an EMBL/GenBank/DDBJ whole genome shotgun (WGS) entry which is preliminary data.</text>
</comment>
<dbReference type="EMBL" id="AWEZ01000062">
    <property type="protein sequence ID" value="ERL06722.1"/>
    <property type="molecule type" value="Genomic_DNA"/>
</dbReference>
<reference evidence="1 2" key="1">
    <citation type="submission" date="2013-08" db="EMBL/GenBank/DDBJ databases">
        <authorList>
            <person name="Durkin A.S."/>
            <person name="Haft D.R."/>
            <person name="McCorrison J."/>
            <person name="Torralba M."/>
            <person name="Gillis M."/>
            <person name="Haft D.H."/>
            <person name="Methe B."/>
            <person name="Sutton G."/>
            <person name="Nelson K.E."/>
        </authorList>
    </citation>
    <scope>NUCLEOTIDE SEQUENCE [LARGE SCALE GENOMIC DNA]</scope>
    <source>
        <strain evidence="1 2">F0195</strain>
    </source>
</reference>